<dbReference type="PANTHER" id="PTHR11017:SF568">
    <property type="entry name" value="ADP-RIBOSYL CYCLASE_CYCLIC ADP-RIBOSE HYDROLASE"/>
    <property type="match status" value="1"/>
</dbReference>
<sequence>MAGSSSSAAVSLLPLTRHHVFLNFRGEDTRDNFISHIYAELQRKNIETYIDYRLSRGEEISPALHRAIEESMIYVVVFSENYASSTWCLDELTKILDSKKRYGRVVIPVFYKVDPSIVRNQRETYAEAFVKHEHRFQDKIDKVHAWKAALTEAAGLSGWDSQVTRPEATLVAEIVKDILEKLDSSSISDHQGIVGIENHVTRIQSLMNLESPDIRIIGIWGSGGIGKTTIARQIYHKLASKFGSSSLVLNVQEEIERHGIHHIISEYISELLEKDRSFSNKRLKRTKVLLILDDVNDSDQLKDLIGGRGDFGQGSRIILTSRDMQVLKNAEADEIYEVKEMNFQNSLNLFSIHAFHQNYPRETYMDLSIKVLHYAKGIPLALKILGSLLDGRTKEAWESELQKLEKLPDPKIFNVLKLSYDGLDEEQKNIFLDIACFYRGHGEIVVAQKLESYGFSATIGMDVLKDKCLISTLEGKIEMHDLIQEMGQEIVRQECCNNPGKRSRLWKVEEIHQVLKNNKGTDAVQCILLDTCKINEVKLHSKAFEKMENLRMLHFESYDRWSKSNVVLPSSLESLPDGLKILRWDDFPQRSLPQNYWPQNLVRLGMRHCHLEQLWEPDQKLPNLKRLDLSYSRKLIRIPDLYLSPDIEEILLTGCKSLTEVYSSGFLNKLNFLCLNQCVELRSLSIPSNILWRSSGLILVSGCDKLETFSMSNRTEVVQLSGCSHHDTFPTGKGSYCQEYPRVWLGGIVEGGLECSHAGPSRVMRTFNPVVNIDRHEVEDKEVEKALNLLYLDILDSTIQREGVTPTLSSPNELCWLDLSYCGSLTSLSHEFDLSKLKFLKKLILNDCSKFEIFPEIKDTMENLAVLKLDRTAIKTLPSSLCRLVALEELSLHSCASLETIPSSIGDLSKLCKLGLTNCESLETFPSSIFKLKLTKLDLSGCSKLRTFPEILEPAQTFAHVNLTGTAIKELPFSFGNLVHLQTLRLNMCTDLESLPNSILKLKLTKLDLSGCSKLRTFPEILEPTQNFAHVNLTETAIKELPFSFGNLVQLQTLRLNMCTDLESLPNSIVNLNLLSVLDCSGCAKLTEIPSDIGCLSLLRELSLSESEIVNLPESIAHLSSLELLDLSECKKLECIPRLPAFLKQLLAFDCQSITTVMPLSNSPIQIPSNSKEGGFRFYFTNGQQLDPGARANIMDEARLRMTEDAYRSVFFCFPGGEVPHWFPFRCEGHSITIHRDSLDFCRNDRLIGFALCVVFQLPDTNDMEGRYGSFSYCLKYESDFRIHILPNNDKLTSHFNWEGRERKLDQDHTFLWKYNLESPGMSGMSRMLPRARSFTFEISPYIDDNYIRRRPSFLSIVRDIKATVKVKECGICPLYTKEKDDDNNADAGGNYGSVRFSKNGIEEPSGSNVAWKEEAL</sequence>
<evidence type="ECO:0000256" key="4">
    <source>
        <dbReference type="ARBA" id="ARBA00022801"/>
    </source>
</evidence>
<dbReference type="SMART" id="SM00255">
    <property type="entry name" value="TIR"/>
    <property type="match status" value="1"/>
</dbReference>
<dbReference type="InParanoid" id="A0A0R0LCQ5"/>
<evidence type="ECO:0000256" key="2">
    <source>
        <dbReference type="ARBA" id="ARBA00022614"/>
    </source>
</evidence>
<reference evidence="11" key="2">
    <citation type="submission" date="2018-02" db="UniProtKB">
        <authorList>
            <consortium name="EnsemblPlants"/>
        </authorList>
    </citation>
    <scope>IDENTIFICATION</scope>
    <source>
        <strain evidence="11">Williams 82</strain>
    </source>
</reference>
<keyword evidence="12" id="KW-1185">Reference proteome</keyword>
<evidence type="ECO:0000259" key="9">
    <source>
        <dbReference type="PROSITE" id="PS50104"/>
    </source>
</evidence>
<dbReference type="OrthoDB" id="1434263at2759"/>
<protein>
    <recommendedName>
        <fullName evidence="1">ADP-ribosyl cyclase/cyclic ADP-ribose hydrolase</fullName>
        <ecNumber evidence="1">3.2.2.6</ecNumber>
    </recommendedName>
</protein>
<evidence type="ECO:0000256" key="8">
    <source>
        <dbReference type="SAM" id="MobiDB-lite"/>
    </source>
</evidence>
<dbReference type="SMR" id="A0A0R0LCQ5"/>
<organism evidence="10">
    <name type="scientific">Glycine max</name>
    <name type="common">Soybean</name>
    <name type="synonym">Glycine hispida</name>
    <dbReference type="NCBI Taxonomy" id="3847"/>
    <lineage>
        <taxon>Eukaryota</taxon>
        <taxon>Viridiplantae</taxon>
        <taxon>Streptophyta</taxon>
        <taxon>Embryophyta</taxon>
        <taxon>Tracheophyta</taxon>
        <taxon>Spermatophyta</taxon>
        <taxon>Magnoliopsida</taxon>
        <taxon>eudicotyledons</taxon>
        <taxon>Gunneridae</taxon>
        <taxon>Pentapetalae</taxon>
        <taxon>rosids</taxon>
        <taxon>fabids</taxon>
        <taxon>Fabales</taxon>
        <taxon>Fabaceae</taxon>
        <taxon>Papilionoideae</taxon>
        <taxon>50 kb inversion clade</taxon>
        <taxon>NPAAA clade</taxon>
        <taxon>indigoferoid/millettioid clade</taxon>
        <taxon>Phaseoleae</taxon>
        <taxon>Glycine</taxon>
        <taxon>Glycine subgen. Soja</taxon>
    </lineage>
</organism>
<keyword evidence="5" id="KW-0611">Plant defense</keyword>
<evidence type="ECO:0000256" key="7">
    <source>
        <dbReference type="ARBA" id="ARBA00047304"/>
    </source>
</evidence>
<dbReference type="GO" id="GO:0007165">
    <property type="term" value="P:signal transduction"/>
    <property type="evidence" value="ECO:0007669"/>
    <property type="project" value="InterPro"/>
</dbReference>
<keyword evidence="3" id="KW-0677">Repeat</keyword>
<dbReference type="Pfam" id="PF23282">
    <property type="entry name" value="WHD_ROQ1"/>
    <property type="match status" value="1"/>
</dbReference>
<dbReference type="Pfam" id="PF23286">
    <property type="entry name" value="LRR_13"/>
    <property type="match status" value="1"/>
</dbReference>
<reference evidence="10 11" key="1">
    <citation type="journal article" date="2010" name="Nature">
        <title>Genome sequence of the palaeopolyploid soybean.</title>
        <authorList>
            <person name="Schmutz J."/>
            <person name="Cannon S.B."/>
            <person name="Schlueter J."/>
            <person name="Ma J."/>
            <person name="Mitros T."/>
            <person name="Nelson W."/>
            <person name="Hyten D.L."/>
            <person name="Song Q."/>
            <person name="Thelen J.J."/>
            <person name="Cheng J."/>
            <person name="Xu D."/>
            <person name="Hellsten U."/>
            <person name="May G.D."/>
            <person name="Yu Y."/>
            <person name="Sakurai T."/>
            <person name="Umezawa T."/>
            <person name="Bhattacharyya M.K."/>
            <person name="Sandhu D."/>
            <person name="Valliyodan B."/>
            <person name="Lindquist E."/>
            <person name="Peto M."/>
            <person name="Grant D."/>
            <person name="Shu S."/>
            <person name="Goodstein D."/>
            <person name="Barry K."/>
            <person name="Futrell-Griggs M."/>
            <person name="Abernathy B."/>
            <person name="Du J."/>
            <person name="Tian Z."/>
            <person name="Zhu L."/>
            <person name="Gill N."/>
            <person name="Joshi T."/>
            <person name="Libault M."/>
            <person name="Sethuraman A."/>
            <person name="Zhang X.-C."/>
            <person name="Shinozaki K."/>
            <person name="Nguyen H.T."/>
            <person name="Wing R.A."/>
            <person name="Cregan P."/>
            <person name="Specht J."/>
            <person name="Grimwood J."/>
            <person name="Rokhsar D."/>
            <person name="Stacey G."/>
            <person name="Shoemaker R.C."/>
            <person name="Jackson S.A."/>
        </authorList>
    </citation>
    <scope>NUCLEOTIDE SEQUENCE [LARGE SCALE GENOMIC DNA]</scope>
    <source>
        <strain evidence="11">cv. Williams 82</strain>
        <tissue evidence="10">Callus</tissue>
    </source>
</reference>
<reference evidence="10" key="3">
    <citation type="submission" date="2018-07" db="EMBL/GenBank/DDBJ databases">
        <title>WGS assembly of Glycine max.</title>
        <authorList>
            <person name="Schmutz J."/>
            <person name="Cannon S."/>
            <person name="Schlueter J."/>
            <person name="Ma J."/>
            <person name="Mitros T."/>
            <person name="Nelson W."/>
            <person name="Hyten D."/>
            <person name="Song Q."/>
            <person name="Thelen J."/>
            <person name="Cheng J."/>
            <person name="Xu D."/>
            <person name="Hellsten U."/>
            <person name="May G."/>
            <person name="Yu Y."/>
            <person name="Sakurai T."/>
            <person name="Umezawa T."/>
            <person name="Bhattacharyya M."/>
            <person name="Sandhu D."/>
            <person name="Valliyodan B."/>
            <person name="Lindquist E."/>
            <person name="Peto M."/>
            <person name="Grant D."/>
            <person name="Shu S."/>
            <person name="Goodstein D."/>
            <person name="Barry K."/>
            <person name="Futrell-Griggs M."/>
            <person name="Abernathy B."/>
            <person name="Du J."/>
            <person name="Tian Z."/>
            <person name="Zhu L."/>
            <person name="Gill N."/>
            <person name="Joshi T."/>
            <person name="Libault M."/>
            <person name="Sethuraman A."/>
            <person name="Zhang X."/>
            <person name="Shinozaki K."/>
            <person name="Nguyen H."/>
            <person name="Wing R."/>
            <person name="Cregan P."/>
            <person name="Specht J."/>
            <person name="Grimwood J."/>
            <person name="Rokhsar D."/>
            <person name="Stacey G."/>
            <person name="Shoemaker R."/>
            <person name="Jackson S."/>
        </authorList>
    </citation>
    <scope>NUCLEOTIDE SEQUENCE</scope>
    <source>
        <tissue evidence="10">Callus</tissue>
    </source>
</reference>
<dbReference type="EnsemblPlants" id="KRH74635">
    <property type="protein sequence ID" value="KRH74635"/>
    <property type="gene ID" value="GLYMA_01G033200"/>
</dbReference>
<dbReference type="Gramene" id="KRH74635">
    <property type="protein sequence ID" value="KRH74635"/>
    <property type="gene ID" value="GLYMA_01G033200"/>
</dbReference>
<proteinExistence type="predicted"/>
<dbReference type="Gene3D" id="1.10.8.430">
    <property type="entry name" value="Helical domain of apoptotic protease-activating factors"/>
    <property type="match status" value="1"/>
</dbReference>
<dbReference type="Pfam" id="PF01582">
    <property type="entry name" value="TIR"/>
    <property type="match status" value="1"/>
</dbReference>
<dbReference type="EC" id="3.2.2.6" evidence="1"/>
<dbReference type="SUPFAM" id="SSF52058">
    <property type="entry name" value="L domain-like"/>
    <property type="match status" value="2"/>
</dbReference>
<evidence type="ECO:0000313" key="12">
    <source>
        <dbReference type="Proteomes" id="UP000008827"/>
    </source>
</evidence>
<dbReference type="InterPro" id="IPR000157">
    <property type="entry name" value="TIR_dom"/>
</dbReference>
<name>A0A0R0LCQ5_SOYBN</name>
<dbReference type="GO" id="GO:0006952">
    <property type="term" value="P:defense response"/>
    <property type="evidence" value="ECO:0007669"/>
    <property type="project" value="InterPro"/>
</dbReference>
<dbReference type="InterPro" id="IPR032675">
    <property type="entry name" value="LRR_dom_sf"/>
</dbReference>
<dbReference type="PROSITE" id="PS50104">
    <property type="entry name" value="TIR"/>
    <property type="match status" value="1"/>
</dbReference>
<gene>
    <name evidence="10" type="ORF">GLYMA_01G033200</name>
</gene>
<dbReference type="InterPro" id="IPR058546">
    <property type="entry name" value="RPS4B/Roq1-like_LRR"/>
</dbReference>
<dbReference type="InterPro" id="IPR035897">
    <property type="entry name" value="Toll_tir_struct_dom_sf"/>
</dbReference>
<dbReference type="Gene3D" id="3.40.50.300">
    <property type="entry name" value="P-loop containing nucleotide triphosphate hydrolases"/>
    <property type="match status" value="1"/>
</dbReference>
<dbReference type="GO" id="GO:0061809">
    <property type="term" value="F:NAD+ nucleosidase activity, cyclic ADP-ribose generating"/>
    <property type="evidence" value="ECO:0007669"/>
    <property type="project" value="UniProtKB-EC"/>
</dbReference>
<dbReference type="InterPro" id="IPR042197">
    <property type="entry name" value="Apaf_helical"/>
</dbReference>
<dbReference type="EMBL" id="CM000834">
    <property type="protein sequence ID" value="KRH74635.1"/>
    <property type="molecule type" value="Genomic_DNA"/>
</dbReference>
<evidence type="ECO:0000313" key="11">
    <source>
        <dbReference type="EnsemblPlants" id="KRH74635"/>
    </source>
</evidence>
<evidence type="ECO:0000256" key="6">
    <source>
        <dbReference type="ARBA" id="ARBA00023027"/>
    </source>
</evidence>
<dbReference type="STRING" id="3847.A0A0R0LCQ5"/>
<comment type="catalytic activity">
    <reaction evidence="7">
        <text>NAD(+) + H2O = ADP-D-ribose + nicotinamide + H(+)</text>
        <dbReference type="Rhea" id="RHEA:16301"/>
        <dbReference type="ChEBI" id="CHEBI:15377"/>
        <dbReference type="ChEBI" id="CHEBI:15378"/>
        <dbReference type="ChEBI" id="CHEBI:17154"/>
        <dbReference type="ChEBI" id="CHEBI:57540"/>
        <dbReference type="ChEBI" id="CHEBI:57967"/>
        <dbReference type="EC" id="3.2.2.6"/>
    </reaction>
    <physiologicalReaction direction="left-to-right" evidence="7">
        <dbReference type="Rhea" id="RHEA:16302"/>
    </physiologicalReaction>
</comment>
<dbReference type="GO" id="GO:0043531">
    <property type="term" value="F:ADP binding"/>
    <property type="evidence" value="ECO:0007669"/>
    <property type="project" value="InterPro"/>
</dbReference>
<evidence type="ECO:0000256" key="5">
    <source>
        <dbReference type="ARBA" id="ARBA00022821"/>
    </source>
</evidence>
<dbReference type="SUPFAM" id="SSF52200">
    <property type="entry name" value="Toll/Interleukin receptor TIR domain"/>
    <property type="match status" value="1"/>
</dbReference>
<dbReference type="InterPro" id="IPR044974">
    <property type="entry name" value="Disease_R_plants"/>
</dbReference>
<dbReference type="Pfam" id="PF00931">
    <property type="entry name" value="NB-ARC"/>
    <property type="match status" value="1"/>
</dbReference>
<evidence type="ECO:0000256" key="1">
    <source>
        <dbReference type="ARBA" id="ARBA00011982"/>
    </source>
</evidence>
<feature type="region of interest" description="Disordered" evidence="8">
    <location>
        <begin position="1383"/>
        <end position="1417"/>
    </location>
</feature>
<dbReference type="Proteomes" id="UP000008827">
    <property type="component" value="Chromosome 1"/>
</dbReference>
<accession>A0A0R0LCQ5</accession>
<dbReference type="InterPro" id="IPR058192">
    <property type="entry name" value="WHD_ROQ1-like"/>
</dbReference>
<dbReference type="InterPro" id="IPR045344">
    <property type="entry name" value="C-JID"/>
</dbReference>
<keyword evidence="6" id="KW-0520">NAD</keyword>
<evidence type="ECO:0000313" key="10">
    <source>
        <dbReference type="EMBL" id="KRH74635.1"/>
    </source>
</evidence>
<dbReference type="AlphaFoldDB" id="A0A0R0LCQ5"/>
<dbReference type="Gene3D" id="3.80.10.10">
    <property type="entry name" value="Ribonuclease Inhibitor"/>
    <property type="match status" value="3"/>
</dbReference>
<dbReference type="PaxDb" id="3847-GLYMA01G03964.1"/>
<dbReference type="Pfam" id="PF20160">
    <property type="entry name" value="C-JID"/>
    <property type="match status" value="1"/>
</dbReference>
<dbReference type="PRINTS" id="PR00364">
    <property type="entry name" value="DISEASERSIST"/>
</dbReference>
<dbReference type="OMA" id="IMEDMEC"/>
<dbReference type="InterPro" id="IPR027417">
    <property type="entry name" value="P-loop_NTPase"/>
</dbReference>
<dbReference type="Gene3D" id="3.40.50.10140">
    <property type="entry name" value="Toll/interleukin-1 receptor homology (TIR) domain"/>
    <property type="match status" value="1"/>
</dbReference>
<keyword evidence="4" id="KW-0378">Hydrolase</keyword>
<dbReference type="PANTHER" id="PTHR11017">
    <property type="entry name" value="LEUCINE-RICH REPEAT-CONTAINING PROTEIN"/>
    <property type="match status" value="1"/>
</dbReference>
<keyword evidence="2" id="KW-0433">Leucine-rich repeat</keyword>
<evidence type="ECO:0000256" key="3">
    <source>
        <dbReference type="ARBA" id="ARBA00022737"/>
    </source>
</evidence>
<feature type="domain" description="TIR" evidence="9">
    <location>
        <begin position="16"/>
        <end position="182"/>
    </location>
</feature>
<dbReference type="SUPFAM" id="SSF52540">
    <property type="entry name" value="P-loop containing nucleoside triphosphate hydrolases"/>
    <property type="match status" value="1"/>
</dbReference>
<dbReference type="FunFam" id="3.40.50.10140:FF:000007">
    <property type="entry name" value="Disease resistance protein (TIR-NBS-LRR class)"/>
    <property type="match status" value="1"/>
</dbReference>
<dbReference type="InterPro" id="IPR002182">
    <property type="entry name" value="NB-ARC"/>
</dbReference>